<reference evidence="2 3" key="1">
    <citation type="submission" date="2024-08" db="EMBL/GenBank/DDBJ databases">
        <authorList>
            <person name="Will J Nash"/>
            <person name="Angela Man"/>
            <person name="Seanna McTaggart"/>
            <person name="Kendall Baker"/>
            <person name="Tom Barker"/>
            <person name="Leah Catchpole"/>
            <person name="Alex Durrant"/>
            <person name="Karim Gharbi"/>
            <person name="Naomi Irish"/>
            <person name="Gemy Kaithakottil"/>
            <person name="Debby Ku"/>
            <person name="Aaliyah Providence"/>
            <person name="Felix Shaw"/>
            <person name="David Swarbreck"/>
            <person name="Chris Watkins"/>
            <person name="Ann M. McCartney"/>
            <person name="Giulio Formenti"/>
            <person name="Alice Mouton"/>
            <person name="Noel Vella"/>
            <person name="Bjorn M von Reumont"/>
            <person name="Adriana Vella"/>
            <person name="Wilfried Haerty"/>
        </authorList>
    </citation>
    <scope>NUCLEOTIDE SEQUENCE [LARGE SCALE GENOMIC DNA]</scope>
</reference>
<evidence type="ECO:0000256" key="1">
    <source>
        <dbReference type="SAM" id="MobiDB-lite"/>
    </source>
</evidence>
<organism evidence="2 3">
    <name type="scientific">Xylocopa violacea</name>
    <name type="common">Violet carpenter bee</name>
    <name type="synonym">Apis violacea</name>
    <dbReference type="NCBI Taxonomy" id="135666"/>
    <lineage>
        <taxon>Eukaryota</taxon>
        <taxon>Metazoa</taxon>
        <taxon>Ecdysozoa</taxon>
        <taxon>Arthropoda</taxon>
        <taxon>Hexapoda</taxon>
        <taxon>Insecta</taxon>
        <taxon>Pterygota</taxon>
        <taxon>Neoptera</taxon>
        <taxon>Endopterygota</taxon>
        <taxon>Hymenoptera</taxon>
        <taxon>Apocrita</taxon>
        <taxon>Aculeata</taxon>
        <taxon>Apoidea</taxon>
        <taxon>Anthophila</taxon>
        <taxon>Apidae</taxon>
        <taxon>Xylocopa</taxon>
        <taxon>Xylocopa</taxon>
    </lineage>
</organism>
<feature type="compositionally biased region" description="Basic and acidic residues" evidence="1">
    <location>
        <begin position="64"/>
        <end position="84"/>
    </location>
</feature>
<feature type="compositionally biased region" description="Basic and acidic residues" evidence="1">
    <location>
        <begin position="1"/>
        <end position="36"/>
    </location>
</feature>
<feature type="region of interest" description="Disordered" evidence="1">
    <location>
        <begin position="62"/>
        <end position="90"/>
    </location>
</feature>
<protein>
    <submittedName>
        <fullName evidence="2">Uncharacterized protein</fullName>
    </submittedName>
</protein>
<keyword evidence="3" id="KW-1185">Reference proteome</keyword>
<evidence type="ECO:0000313" key="2">
    <source>
        <dbReference type="EMBL" id="CAL7935569.1"/>
    </source>
</evidence>
<comment type="caution">
    <text evidence="2">The sequence shown here is derived from an EMBL/GenBank/DDBJ whole genome shotgun (WGS) entry which is preliminary data.</text>
</comment>
<proteinExistence type="predicted"/>
<dbReference type="Proteomes" id="UP001642520">
    <property type="component" value="Unassembled WGS sequence"/>
</dbReference>
<name>A0ABP1N3M2_XYLVO</name>
<feature type="region of interest" description="Disordered" evidence="1">
    <location>
        <begin position="1"/>
        <end position="38"/>
    </location>
</feature>
<accession>A0ABP1N3M2</accession>
<sequence>MGLMAEFRHGQNPERQRSERQQKEEKEEHHRTEHQHNLLAILEQVIRRATADRRVGHQMSRYHRVQDHQDEQRHHEEHDYHRDEETDPPFSIKEVYNTVSEIIASNRNSKPLPRLRKKKNTVTRISPPARWNPSSWFRSYSSPPRLRISSSYTAPGTLS</sequence>
<dbReference type="EMBL" id="CAXAJV020001284">
    <property type="protein sequence ID" value="CAL7935569.1"/>
    <property type="molecule type" value="Genomic_DNA"/>
</dbReference>
<evidence type="ECO:0000313" key="3">
    <source>
        <dbReference type="Proteomes" id="UP001642520"/>
    </source>
</evidence>
<gene>
    <name evidence="2" type="ORF">XYLVIOL_LOCUS1678</name>
</gene>